<feature type="region of interest" description="Disordered" evidence="1">
    <location>
        <begin position="64"/>
        <end position="83"/>
    </location>
</feature>
<dbReference type="EMBL" id="CP111023">
    <property type="protein sequence ID" value="WAR21461.1"/>
    <property type="molecule type" value="Genomic_DNA"/>
</dbReference>
<dbReference type="SMART" id="SM00225">
    <property type="entry name" value="BTB"/>
    <property type="match status" value="1"/>
</dbReference>
<evidence type="ECO:0000313" key="4">
    <source>
        <dbReference type="Proteomes" id="UP001164746"/>
    </source>
</evidence>
<dbReference type="PANTHER" id="PTHR47022">
    <property type="entry name" value="BTB AND MATH DOMAIN-CONTAINING PROTEIN 36-RELATED"/>
    <property type="match status" value="1"/>
</dbReference>
<feature type="compositionally biased region" description="Low complexity" evidence="1">
    <location>
        <begin position="41"/>
        <end position="54"/>
    </location>
</feature>
<protein>
    <recommendedName>
        <fullName evidence="2">BTB domain-containing protein</fullName>
    </recommendedName>
</protein>
<dbReference type="PROSITE" id="PS50097">
    <property type="entry name" value="BTB"/>
    <property type="match status" value="1"/>
</dbReference>
<evidence type="ECO:0000256" key="1">
    <source>
        <dbReference type="SAM" id="MobiDB-lite"/>
    </source>
</evidence>
<dbReference type="InterPro" id="IPR011333">
    <property type="entry name" value="SKP1/BTB/POZ_sf"/>
</dbReference>
<dbReference type="Pfam" id="PF00651">
    <property type="entry name" value="BTB"/>
    <property type="match status" value="1"/>
</dbReference>
<keyword evidence="4" id="KW-1185">Reference proteome</keyword>
<dbReference type="PANTHER" id="PTHR47022:SF1">
    <property type="entry name" value="BTB AND MATH DOMAIN-CONTAINING PROTEIN 36-RELATED"/>
    <property type="match status" value="1"/>
</dbReference>
<accession>A0ABY7FQJ4</accession>
<dbReference type="InterPro" id="IPR000210">
    <property type="entry name" value="BTB/POZ_dom"/>
</dbReference>
<dbReference type="SUPFAM" id="SSF54695">
    <property type="entry name" value="POZ domain"/>
    <property type="match status" value="1"/>
</dbReference>
<organism evidence="3 4">
    <name type="scientific">Mya arenaria</name>
    <name type="common">Soft-shell clam</name>
    <dbReference type="NCBI Taxonomy" id="6604"/>
    <lineage>
        <taxon>Eukaryota</taxon>
        <taxon>Metazoa</taxon>
        <taxon>Spiralia</taxon>
        <taxon>Lophotrochozoa</taxon>
        <taxon>Mollusca</taxon>
        <taxon>Bivalvia</taxon>
        <taxon>Autobranchia</taxon>
        <taxon>Heteroconchia</taxon>
        <taxon>Euheterodonta</taxon>
        <taxon>Imparidentia</taxon>
        <taxon>Neoheterodontei</taxon>
        <taxon>Myida</taxon>
        <taxon>Myoidea</taxon>
        <taxon>Myidae</taxon>
        <taxon>Mya</taxon>
    </lineage>
</organism>
<proteinExistence type="predicted"/>
<feature type="region of interest" description="Disordered" evidence="1">
    <location>
        <begin position="1"/>
        <end position="54"/>
    </location>
</feature>
<evidence type="ECO:0000259" key="2">
    <source>
        <dbReference type="PROSITE" id="PS50097"/>
    </source>
</evidence>
<gene>
    <name evidence="3" type="ORF">MAR_015435</name>
</gene>
<name>A0ABY7FQJ4_MYAAR</name>
<sequence length="292" mass="33090">MASRMPTMTPRTGTQATNRSRTRSNLPNNTEVKPKIGNLGSVSDRTSTSTSTDMTLSVRGDVTARSDDIEFQQQQRPEPTDLPFFKQDPFSDVVLQVGGKKLFTCRALLAYHSPVMAKILGSSSKNRDLDLPEKEFEDVVELLAFIDPRVDYIITEQSAIALLPLAEEYDISSLKLLCEQTIIQSFRNMKKGKKPGSLPVEISLEYLHLADKYDFPGLRNLVTDEFVNNEDSNATKMLLESSLISENVKLTVLDKKVEKVHFELDKERRERTAIETKLGDYGNRRFRRPLQD</sequence>
<dbReference type="Gene3D" id="3.30.710.10">
    <property type="entry name" value="Potassium Channel Kv1.1, Chain A"/>
    <property type="match status" value="1"/>
</dbReference>
<reference evidence="3" key="1">
    <citation type="submission" date="2022-11" db="EMBL/GenBank/DDBJ databases">
        <title>Centuries of genome instability and evolution in soft-shell clam transmissible cancer (bioRxiv).</title>
        <authorList>
            <person name="Hart S.F.M."/>
            <person name="Yonemitsu M.A."/>
            <person name="Giersch R.M."/>
            <person name="Beal B.F."/>
            <person name="Arriagada G."/>
            <person name="Davis B.W."/>
            <person name="Ostrander E.A."/>
            <person name="Goff S.P."/>
            <person name="Metzger M.J."/>
        </authorList>
    </citation>
    <scope>NUCLEOTIDE SEQUENCE</scope>
    <source>
        <strain evidence="3">MELC-2E11</strain>
        <tissue evidence="3">Siphon/mantle</tissue>
    </source>
</reference>
<dbReference type="Proteomes" id="UP001164746">
    <property type="component" value="Chromosome 12"/>
</dbReference>
<feature type="domain" description="BTB" evidence="2">
    <location>
        <begin position="91"/>
        <end position="146"/>
    </location>
</feature>
<evidence type="ECO:0000313" key="3">
    <source>
        <dbReference type="EMBL" id="WAR21461.1"/>
    </source>
</evidence>
<feature type="compositionally biased region" description="Polar residues" evidence="1">
    <location>
        <begin position="9"/>
        <end position="31"/>
    </location>
</feature>